<feature type="domain" description="Zn(2)-C6 fungal-type" evidence="7">
    <location>
        <begin position="507"/>
        <end position="539"/>
    </location>
</feature>
<dbReference type="InterPro" id="IPR001138">
    <property type="entry name" value="Zn2Cys6_DnaBD"/>
</dbReference>
<reference evidence="8 9" key="1">
    <citation type="submission" date="2015-12" db="EMBL/GenBank/DDBJ databases">
        <title>Draft genome sequence of Moniliophthora roreri, the causal agent of frosty pod rot of cacao.</title>
        <authorList>
            <person name="Aime M.C."/>
            <person name="Diaz-Valderrama J.R."/>
            <person name="Kijpornyongpan T."/>
            <person name="Phillips-Mora W."/>
        </authorList>
    </citation>
    <scope>NUCLEOTIDE SEQUENCE [LARGE SCALE GENOMIC DNA]</scope>
    <source>
        <strain evidence="8 9">MCA 2952</strain>
    </source>
</reference>
<dbReference type="AlphaFoldDB" id="A0A0W0F3D7"/>
<organism evidence="8 9">
    <name type="scientific">Moniliophthora roreri</name>
    <name type="common">Frosty pod rot fungus</name>
    <name type="synonym">Monilia roreri</name>
    <dbReference type="NCBI Taxonomy" id="221103"/>
    <lineage>
        <taxon>Eukaryota</taxon>
        <taxon>Fungi</taxon>
        <taxon>Dikarya</taxon>
        <taxon>Basidiomycota</taxon>
        <taxon>Agaricomycotina</taxon>
        <taxon>Agaricomycetes</taxon>
        <taxon>Agaricomycetidae</taxon>
        <taxon>Agaricales</taxon>
        <taxon>Marasmiineae</taxon>
        <taxon>Marasmiaceae</taxon>
        <taxon>Moniliophthora</taxon>
    </lineage>
</organism>
<keyword evidence="4" id="KW-0804">Transcription</keyword>
<sequence>MECEGQLYARLLFPLGHGHALWLPEPNDDLPPEYSDKGIQIGDLGVITPDGGFDFFFNVCVSADHPINRSRGTPANFVPIAWNGQTFRAPKRFRPGIPICSRRAKQRQVNIEASAIVPGSALGVGGGIEISFNKDSGAVLMPPNGARRVDCSHRASFREYARKNAHDWYQFVNGTLGREAENGSLYLVTGFDKSDAWETVLFNSSYSSQSCSFIFSTGGVVDGQMKLAQSSLLQSSVVSRCSASDADENQALFIRGFRITLRQGPFARLRGGVKVTSTIDSSGSGIFDPSGRFSYSGRQRTASNSGSTGSNGSGSSKGTSITDEQTLQNASLVDVESDSLPSQPYHPLNAINDSILRNNPDVEVVVTHDNDWMALLTSEDTCMPDDQTLIQRFESKYRVAVENGSAVLKAEWEAFPRNLERSPSFAVSSAIEPGSGDSSRGQTMGSSSPSSQQFGESLLQKSYLSSIYSAPNVSHYQFSYGQNRVRSPQDDYDGDLDNTRVHRNPYACERCKSLKIRCEFMTNNDPCKLCLNGGHECIVSNRNEREKSGNDQTDKEDEMRSRMVPRACSRCKALKVRCEFKTNNEPCKGCLNGGHECIIPGQKRRILPRREHLLAEIHKQAETIEGLMGQLAAAEGAQRRQAHSSATPEFAFGTPSSVSVSTPSVVSDPAFLHLPAEDVPLNPERNQLVEDWLAKARESLTEFGGFIGIGSAKIPGRIVEEEEEEERSGDDSDYGMAAVDDPMDGRWSAQDIEIQMQPGSVGRKNGEPMEIVNKGRWEAKGI</sequence>
<dbReference type="GO" id="GO:0005634">
    <property type="term" value="C:nucleus"/>
    <property type="evidence" value="ECO:0007669"/>
    <property type="project" value="UniProtKB-SubCell"/>
</dbReference>
<dbReference type="GO" id="GO:0000976">
    <property type="term" value="F:transcription cis-regulatory region binding"/>
    <property type="evidence" value="ECO:0007669"/>
    <property type="project" value="TreeGrafter"/>
</dbReference>
<dbReference type="Proteomes" id="UP000054988">
    <property type="component" value="Unassembled WGS sequence"/>
</dbReference>
<evidence type="ECO:0000256" key="5">
    <source>
        <dbReference type="ARBA" id="ARBA00023242"/>
    </source>
</evidence>
<dbReference type="SUPFAM" id="SSF57701">
    <property type="entry name" value="Zn2/Cys6 DNA-binding domain"/>
    <property type="match status" value="2"/>
</dbReference>
<keyword evidence="3" id="KW-0238">DNA-binding</keyword>
<feature type="compositionally biased region" description="Low complexity" evidence="6">
    <location>
        <begin position="303"/>
        <end position="320"/>
    </location>
</feature>
<dbReference type="InterPro" id="IPR036864">
    <property type="entry name" value="Zn2-C6_fun-type_DNA-bd_sf"/>
</dbReference>
<feature type="compositionally biased region" description="Acidic residues" evidence="6">
    <location>
        <begin position="720"/>
        <end position="733"/>
    </location>
</feature>
<comment type="subcellular location">
    <subcellularLocation>
        <location evidence="1">Nucleus</location>
    </subcellularLocation>
</comment>
<evidence type="ECO:0000256" key="4">
    <source>
        <dbReference type="ARBA" id="ARBA00023163"/>
    </source>
</evidence>
<feature type="region of interest" description="Disordered" evidence="6">
    <location>
        <begin position="290"/>
        <end position="322"/>
    </location>
</feature>
<dbReference type="InterPro" id="IPR051089">
    <property type="entry name" value="prtT"/>
</dbReference>
<feature type="domain" description="Zn(2)-C6 fungal-type" evidence="7">
    <location>
        <begin position="567"/>
        <end position="599"/>
    </location>
</feature>
<evidence type="ECO:0000313" key="9">
    <source>
        <dbReference type="Proteomes" id="UP000054988"/>
    </source>
</evidence>
<protein>
    <recommendedName>
        <fullName evidence="7">Zn(2)-C6 fungal-type domain-containing protein</fullName>
    </recommendedName>
</protein>
<keyword evidence="5" id="KW-0539">Nucleus</keyword>
<dbReference type="Pfam" id="PF00172">
    <property type="entry name" value="Zn_clus"/>
    <property type="match status" value="2"/>
</dbReference>
<proteinExistence type="predicted"/>
<dbReference type="CDD" id="cd00067">
    <property type="entry name" value="GAL4"/>
    <property type="match status" value="2"/>
</dbReference>
<feature type="region of interest" description="Disordered" evidence="6">
    <location>
        <begin position="718"/>
        <end position="743"/>
    </location>
</feature>
<keyword evidence="2" id="KW-0805">Transcription regulation</keyword>
<dbReference type="PROSITE" id="PS50048">
    <property type="entry name" value="ZN2_CY6_FUNGAL_2"/>
    <property type="match status" value="2"/>
</dbReference>
<evidence type="ECO:0000256" key="1">
    <source>
        <dbReference type="ARBA" id="ARBA00004123"/>
    </source>
</evidence>
<evidence type="ECO:0000256" key="3">
    <source>
        <dbReference type="ARBA" id="ARBA00023125"/>
    </source>
</evidence>
<dbReference type="GO" id="GO:0000981">
    <property type="term" value="F:DNA-binding transcription factor activity, RNA polymerase II-specific"/>
    <property type="evidence" value="ECO:0007669"/>
    <property type="project" value="InterPro"/>
</dbReference>
<dbReference type="EMBL" id="LATX01002362">
    <property type="protein sequence ID" value="KTB30812.1"/>
    <property type="molecule type" value="Genomic_DNA"/>
</dbReference>
<dbReference type="SMART" id="SM00066">
    <property type="entry name" value="GAL4"/>
    <property type="match status" value="2"/>
</dbReference>
<comment type="caution">
    <text evidence="8">The sequence shown here is derived from an EMBL/GenBank/DDBJ whole genome shotgun (WGS) entry which is preliminary data.</text>
</comment>
<feature type="compositionally biased region" description="Low complexity" evidence="6">
    <location>
        <begin position="438"/>
        <end position="455"/>
    </location>
</feature>
<dbReference type="Gene3D" id="4.10.240.10">
    <property type="entry name" value="Zn(2)-C6 fungal-type DNA-binding domain"/>
    <property type="match status" value="2"/>
</dbReference>
<dbReference type="GO" id="GO:0008270">
    <property type="term" value="F:zinc ion binding"/>
    <property type="evidence" value="ECO:0007669"/>
    <property type="project" value="InterPro"/>
</dbReference>
<dbReference type="PROSITE" id="PS00463">
    <property type="entry name" value="ZN2_CY6_FUNGAL_1"/>
    <property type="match status" value="1"/>
</dbReference>
<accession>A0A0W0F3D7</accession>
<evidence type="ECO:0000256" key="2">
    <source>
        <dbReference type="ARBA" id="ARBA00023015"/>
    </source>
</evidence>
<dbReference type="PANTHER" id="PTHR31845">
    <property type="entry name" value="FINGER DOMAIN PROTEIN, PUTATIVE-RELATED"/>
    <property type="match status" value="1"/>
</dbReference>
<gene>
    <name evidence="8" type="ORF">WG66_16587</name>
</gene>
<name>A0A0W0F3D7_MONRR</name>
<evidence type="ECO:0000313" key="8">
    <source>
        <dbReference type="EMBL" id="KTB30812.1"/>
    </source>
</evidence>
<feature type="region of interest" description="Disordered" evidence="6">
    <location>
        <begin position="426"/>
        <end position="455"/>
    </location>
</feature>
<evidence type="ECO:0000256" key="6">
    <source>
        <dbReference type="SAM" id="MobiDB-lite"/>
    </source>
</evidence>
<dbReference type="PANTHER" id="PTHR31845:SF10">
    <property type="entry name" value="ZN(II)2CYS6 TRANSCRIPTION FACTOR (EUROFUNG)"/>
    <property type="match status" value="1"/>
</dbReference>
<evidence type="ECO:0000259" key="7">
    <source>
        <dbReference type="PROSITE" id="PS50048"/>
    </source>
</evidence>